<evidence type="ECO:0000313" key="2">
    <source>
        <dbReference type="Proteomes" id="UP000189545"/>
    </source>
</evidence>
<proteinExistence type="predicted"/>
<dbReference type="Proteomes" id="UP000189545">
    <property type="component" value="Chromosome"/>
</dbReference>
<dbReference type="Gene3D" id="1.10.287.1700">
    <property type="match status" value="1"/>
</dbReference>
<dbReference type="STRING" id="225848.Sps_05572"/>
<dbReference type="OrthoDB" id="5905903at2"/>
<gene>
    <name evidence="1" type="ORF">Sps_05572</name>
</gene>
<reference evidence="1 2" key="1">
    <citation type="submission" date="2016-03" db="EMBL/GenBank/DDBJ databases">
        <title>Complete genome sequence of Shewanella psychrophila WP2, a deep sea bacterium isolated from west Pacific sediment.</title>
        <authorList>
            <person name="Xu G."/>
            <person name="Jian H."/>
        </authorList>
    </citation>
    <scope>NUCLEOTIDE SEQUENCE [LARGE SCALE GENOMIC DNA]</scope>
    <source>
        <strain evidence="1 2">WP2</strain>
    </source>
</reference>
<dbReference type="EMBL" id="CP014782">
    <property type="protein sequence ID" value="AQS40635.1"/>
    <property type="molecule type" value="Genomic_DNA"/>
</dbReference>
<accession>A0A1S6HYL1</accession>
<name>A0A1S6HYL1_9GAMM</name>
<dbReference type="InterPro" id="IPR053716">
    <property type="entry name" value="Flag_assembly_chemotaxis_eff"/>
</dbReference>
<dbReference type="RefSeq" id="WP_077755408.1">
    <property type="nucleotide sequence ID" value="NZ_CP014782.1"/>
</dbReference>
<organism evidence="1 2">
    <name type="scientific">Shewanella psychrophila</name>
    <dbReference type="NCBI Taxonomy" id="225848"/>
    <lineage>
        <taxon>Bacteria</taxon>
        <taxon>Pseudomonadati</taxon>
        <taxon>Pseudomonadota</taxon>
        <taxon>Gammaproteobacteria</taxon>
        <taxon>Alteromonadales</taxon>
        <taxon>Shewanellaceae</taxon>
        <taxon>Shewanella</taxon>
    </lineage>
</organism>
<dbReference type="InterPro" id="IPR009929">
    <property type="entry name" value="T3SS_YscO"/>
</dbReference>
<dbReference type="KEGG" id="spsw:Sps_05572"/>
<protein>
    <submittedName>
        <fullName evidence="1">Type III secretion protein YscO</fullName>
    </submittedName>
</protein>
<keyword evidence="2" id="KW-1185">Reference proteome</keyword>
<evidence type="ECO:0000313" key="1">
    <source>
        <dbReference type="EMBL" id="AQS40635.1"/>
    </source>
</evidence>
<sequence length="157" mass="18454">MISQLIQIKQIKADRAEHALGKQQQILAQANGRLNRANQEAIDYLVWRKGEEEQLFSQAKESCLKLKELEQLQQHIAILHDKEASLKQEAAEIELSRDNEQDILRQRQKAVLLANKATEKFKLLKQQDDIEREYRAQYQEEMEQEDRRIMSKGELPC</sequence>
<dbReference type="AlphaFoldDB" id="A0A1S6HYL1"/>
<dbReference type="Pfam" id="PF07321">
    <property type="entry name" value="YscO"/>
    <property type="match status" value="1"/>
</dbReference>